<keyword evidence="1" id="KW-0812">Transmembrane</keyword>
<dbReference type="Proteomes" id="UP000027222">
    <property type="component" value="Unassembled WGS sequence"/>
</dbReference>
<feature type="transmembrane region" description="Helical" evidence="1">
    <location>
        <begin position="95"/>
        <end position="119"/>
    </location>
</feature>
<evidence type="ECO:0000313" key="3">
    <source>
        <dbReference type="EMBL" id="KDR71921.1"/>
    </source>
</evidence>
<keyword evidence="1" id="KW-0472">Membrane</keyword>
<dbReference type="EMBL" id="KL142391">
    <property type="protein sequence ID" value="KDR71921.1"/>
    <property type="molecule type" value="Genomic_DNA"/>
</dbReference>
<protein>
    <recommendedName>
        <fullName evidence="2">DUF6534 domain-containing protein</fullName>
    </recommendedName>
</protein>
<keyword evidence="4" id="KW-1185">Reference proteome</keyword>
<feature type="transmembrane region" description="Helical" evidence="1">
    <location>
        <begin position="20"/>
        <end position="42"/>
    </location>
</feature>
<feature type="domain" description="DUF6534" evidence="2">
    <location>
        <begin position="178"/>
        <end position="266"/>
    </location>
</feature>
<feature type="transmembrane region" description="Helical" evidence="1">
    <location>
        <begin position="241"/>
        <end position="262"/>
    </location>
</feature>
<dbReference type="InterPro" id="IPR045339">
    <property type="entry name" value="DUF6534"/>
</dbReference>
<dbReference type="Pfam" id="PF20152">
    <property type="entry name" value="DUF6534"/>
    <property type="match status" value="1"/>
</dbReference>
<accession>A0A067SM01</accession>
<proteinExistence type="predicted"/>
<evidence type="ECO:0000313" key="4">
    <source>
        <dbReference type="Proteomes" id="UP000027222"/>
    </source>
</evidence>
<gene>
    <name evidence="3" type="ORF">GALMADRAFT_143678</name>
</gene>
<evidence type="ECO:0000259" key="2">
    <source>
        <dbReference type="Pfam" id="PF20152"/>
    </source>
</evidence>
<dbReference type="HOGENOM" id="CLU_046025_5_3_1"/>
<feature type="transmembrane region" description="Helical" evidence="1">
    <location>
        <begin position="208"/>
        <end position="235"/>
    </location>
</feature>
<name>A0A067SM01_GALM3</name>
<dbReference type="PANTHER" id="PTHR40465">
    <property type="entry name" value="CHROMOSOME 1, WHOLE GENOME SHOTGUN SEQUENCE"/>
    <property type="match status" value="1"/>
</dbReference>
<evidence type="ECO:0000256" key="1">
    <source>
        <dbReference type="SAM" id="Phobius"/>
    </source>
</evidence>
<dbReference type="AlphaFoldDB" id="A0A067SM01"/>
<dbReference type="PANTHER" id="PTHR40465:SF1">
    <property type="entry name" value="DUF6534 DOMAIN-CONTAINING PROTEIN"/>
    <property type="match status" value="1"/>
</dbReference>
<keyword evidence="1" id="KW-1133">Transmembrane helix</keyword>
<sequence>MSLDSSRWRDLTGSANIRAPLFGFVIKSVLFGMTILQAYQYFMNYVNDSRTRKLTIVAVCSLECIHFAFSSKMMYSSLLPSSKDASTNIVWCMKVLTTVKTMLMLLVQSFYLYLVWILADNMTLKRELVRLLRSISVLTFFFTVGVGVAFLAYLEQTGNIFNFSMAFEHVIYISVGSAAAVDCVISAIMSFVLFNAASRTGGKRSGNVVNDLVLFFVGTGMLNAISKILIIALYASNPSSVLYLAVQFSIPSLYANSILALFNAKSRLKEKMDASVELRVSSALFFGDALEAEDE</sequence>
<reference evidence="4" key="1">
    <citation type="journal article" date="2014" name="Proc. Natl. Acad. Sci. U.S.A.">
        <title>Extensive sampling of basidiomycete genomes demonstrates inadequacy of the white-rot/brown-rot paradigm for wood decay fungi.</title>
        <authorList>
            <person name="Riley R."/>
            <person name="Salamov A.A."/>
            <person name="Brown D.W."/>
            <person name="Nagy L.G."/>
            <person name="Floudas D."/>
            <person name="Held B.W."/>
            <person name="Levasseur A."/>
            <person name="Lombard V."/>
            <person name="Morin E."/>
            <person name="Otillar R."/>
            <person name="Lindquist E.A."/>
            <person name="Sun H."/>
            <person name="LaButti K.M."/>
            <person name="Schmutz J."/>
            <person name="Jabbour D."/>
            <person name="Luo H."/>
            <person name="Baker S.E."/>
            <person name="Pisabarro A.G."/>
            <person name="Walton J.D."/>
            <person name="Blanchette R.A."/>
            <person name="Henrissat B."/>
            <person name="Martin F."/>
            <person name="Cullen D."/>
            <person name="Hibbett D.S."/>
            <person name="Grigoriev I.V."/>
        </authorList>
    </citation>
    <scope>NUCLEOTIDE SEQUENCE [LARGE SCALE GENOMIC DNA]</scope>
    <source>
        <strain evidence="4">CBS 339.88</strain>
    </source>
</reference>
<feature type="transmembrane region" description="Helical" evidence="1">
    <location>
        <begin position="170"/>
        <end position="196"/>
    </location>
</feature>
<feature type="transmembrane region" description="Helical" evidence="1">
    <location>
        <begin position="131"/>
        <end position="154"/>
    </location>
</feature>
<dbReference type="OrthoDB" id="3270417at2759"/>
<organism evidence="3 4">
    <name type="scientific">Galerina marginata (strain CBS 339.88)</name>
    <dbReference type="NCBI Taxonomy" id="685588"/>
    <lineage>
        <taxon>Eukaryota</taxon>
        <taxon>Fungi</taxon>
        <taxon>Dikarya</taxon>
        <taxon>Basidiomycota</taxon>
        <taxon>Agaricomycotina</taxon>
        <taxon>Agaricomycetes</taxon>
        <taxon>Agaricomycetidae</taxon>
        <taxon>Agaricales</taxon>
        <taxon>Agaricineae</taxon>
        <taxon>Strophariaceae</taxon>
        <taxon>Galerina</taxon>
    </lineage>
</organism>